<keyword evidence="2" id="KW-1185">Reference proteome</keyword>
<evidence type="ECO:0000313" key="1">
    <source>
        <dbReference type="EMBL" id="TNV73075.1"/>
    </source>
</evidence>
<dbReference type="OrthoDB" id="6108017at2759"/>
<sequence length="327" mass="38545">MLLDKRFQEQEELFYKESALLTVKKDSFMDFSIHNRSHSSFTIPMGYKHQIAALSIQKYLRAFLARGLVKREFQLKGSIKYKRVAKSGKSPAFESNPYENKPSAYGEKRFEQFGKIQVSKRLYQKALISLKEELPPTFISPLDKKTPLADPFKTDFSRSIFDTSRKLQRIKQQEQRPQSVLYTSSSIILHPTEGSLQSAKQMLQFSPKSQILKKPVLYEFDLYLRAAKEIQRVYRGWRVRKKFQLMRQSAVIIQNRYRKYLTAKREREQRYLQFMRAQSKIIIKEYKNFTKTYQKLAKGASPQALQEATKINAQLHKILHLNKPINQ</sequence>
<dbReference type="Pfam" id="PF00612">
    <property type="entry name" value="IQ"/>
    <property type="match status" value="2"/>
</dbReference>
<evidence type="ECO:0000313" key="2">
    <source>
        <dbReference type="Proteomes" id="UP000785679"/>
    </source>
</evidence>
<dbReference type="SUPFAM" id="SSF52540">
    <property type="entry name" value="P-loop containing nucleoside triphosphate hydrolases"/>
    <property type="match status" value="1"/>
</dbReference>
<dbReference type="InterPro" id="IPR000048">
    <property type="entry name" value="IQ_motif_EF-hand-BS"/>
</dbReference>
<dbReference type="SMART" id="SM00015">
    <property type="entry name" value="IQ"/>
    <property type="match status" value="3"/>
</dbReference>
<name>A0A8J8NEV5_HALGN</name>
<dbReference type="Proteomes" id="UP000785679">
    <property type="component" value="Unassembled WGS sequence"/>
</dbReference>
<organism evidence="1 2">
    <name type="scientific">Halteria grandinella</name>
    <dbReference type="NCBI Taxonomy" id="5974"/>
    <lineage>
        <taxon>Eukaryota</taxon>
        <taxon>Sar</taxon>
        <taxon>Alveolata</taxon>
        <taxon>Ciliophora</taxon>
        <taxon>Intramacronucleata</taxon>
        <taxon>Spirotrichea</taxon>
        <taxon>Stichotrichia</taxon>
        <taxon>Sporadotrichida</taxon>
        <taxon>Halteriidae</taxon>
        <taxon>Halteria</taxon>
    </lineage>
</organism>
<accession>A0A8J8NEV5</accession>
<proteinExistence type="predicted"/>
<reference evidence="1" key="1">
    <citation type="submission" date="2019-06" db="EMBL/GenBank/DDBJ databases">
        <authorList>
            <person name="Zheng W."/>
        </authorList>
    </citation>
    <scope>NUCLEOTIDE SEQUENCE</scope>
    <source>
        <strain evidence="1">QDHG01</strain>
    </source>
</reference>
<gene>
    <name evidence="1" type="ORF">FGO68_gene2695</name>
</gene>
<dbReference type="InterPro" id="IPR027417">
    <property type="entry name" value="P-loop_NTPase"/>
</dbReference>
<dbReference type="EMBL" id="RRYP01019962">
    <property type="protein sequence ID" value="TNV73075.1"/>
    <property type="molecule type" value="Genomic_DNA"/>
</dbReference>
<protein>
    <submittedName>
        <fullName evidence="1">Uncharacterized protein</fullName>
    </submittedName>
</protein>
<dbReference type="PROSITE" id="PS50096">
    <property type="entry name" value="IQ"/>
    <property type="match status" value="2"/>
</dbReference>
<comment type="caution">
    <text evidence="1">The sequence shown here is derived from an EMBL/GenBank/DDBJ whole genome shotgun (WGS) entry which is preliminary data.</text>
</comment>
<dbReference type="AlphaFoldDB" id="A0A8J8NEV5"/>
<dbReference type="Gene3D" id="1.20.5.190">
    <property type="match status" value="1"/>
</dbReference>